<dbReference type="InterPro" id="IPR001647">
    <property type="entry name" value="HTH_TetR"/>
</dbReference>
<protein>
    <submittedName>
        <fullName evidence="5">TetR/AcrR family transcriptional regulator</fullName>
    </submittedName>
</protein>
<dbReference type="PANTHER" id="PTHR43479:SF11">
    <property type="entry name" value="ACREF_ENVCD OPERON REPRESSOR-RELATED"/>
    <property type="match status" value="1"/>
</dbReference>
<dbReference type="OrthoDB" id="8220622at2"/>
<dbReference type="PRINTS" id="PR00455">
    <property type="entry name" value="HTHTETR"/>
</dbReference>
<evidence type="ECO:0000313" key="6">
    <source>
        <dbReference type="Proteomes" id="UP000252706"/>
    </source>
</evidence>
<proteinExistence type="predicted"/>
<dbReference type="SUPFAM" id="SSF46689">
    <property type="entry name" value="Homeodomain-like"/>
    <property type="match status" value="1"/>
</dbReference>
<gene>
    <name evidence="5" type="ORF">DS909_03865</name>
</gene>
<feature type="domain" description="HTH tetR-type" evidence="4">
    <location>
        <begin position="20"/>
        <end position="80"/>
    </location>
</feature>
<evidence type="ECO:0000313" key="5">
    <source>
        <dbReference type="EMBL" id="RBW60569.1"/>
    </source>
</evidence>
<reference evidence="5 6" key="1">
    <citation type="submission" date="2018-07" db="EMBL/GenBank/DDBJ databases">
        <title>Modular assembly of carbohydrate-degrading microbial communities in the ocean.</title>
        <authorList>
            <person name="Enke T.N."/>
            <person name="Datta M.S."/>
            <person name="Schwartzman J.A."/>
            <person name="Cermak N."/>
            <person name="Schmitz D.A."/>
            <person name="Barrere J."/>
            <person name="Cordero O.X."/>
        </authorList>
    </citation>
    <scope>NUCLEOTIDE SEQUENCE [LARGE SCALE GENOMIC DNA]</scope>
    <source>
        <strain evidence="5 6">C3M10</strain>
    </source>
</reference>
<evidence type="ECO:0000256" key="3">
    <source>
        <dbReference type="SAM" id="MobiDB-lite"/>
    </source>
</evidence>
<dbReference type="Proteomes" id="UP000252706">
    <property type="component" value="Unassembled WGS sequence"/>
</dbReference>
<evidence type="ECO:0000256" key="1">
    <source>
        <dbReference type="ARBA" id="ARBA00023125"/>
    </source>
</evidence>
<accession>A0A366X7N3</accession>
<evidence type="ECO:0000256" key="2">
    <source>
        <dbReference type="PROSITE-ProRule" id="PRU00335"/>
    </source>
</evidence>
<dbReference type="GO" id="GO:0003677">
    <property type="term" value="F:DNA binding"/>
    <property type="evidence" value="ECO:0007669"/>
    <property type="project" value="UniProtKB-UniRule"/>
</dbReference>
<feature type="DNA-binding region" description="H-T-H motif" evidence="2">
    <location>
        <begin position="43"/>
        <end position="62"/>
    </location>
</feature>
<sequence>MTDLPEKLQQRHARKNAKRDEKKRLIAESAITVLKELGYANTSLRDIAEKCGLSLGMLHYYFEDRSDLIIYCASVYKQEFARNIVDALSKAQGRDQVIEAFAKALASSIIDERRSHSLWYDIRTQAMFDETFRAAAIEIENMLIAIVRTAFEKAGHTSFEEVEIHYALMDGVFRYLMQNQTGAAPKSHDELAATFKMLLERFL</sequence>
<dbReference type="Pfam" id="PF00440">
    <property type="entry name" value="TetR_N"/>
    <property type="match status" value="1"/>
</dbReference>
<dbReference type="EMBL" id="QOCE01000011">
    <property type="protein sequence ID" value="RBW60569.1"/>
    <property type="molecule type" value="Genomic_DNA"/>
</dbReference>
<dbReference type="PROSITE" id="PS50977">
    <property type="entry name" value="HTH_TETR_2"/>
    <property type="match status" value="1"/>
</dbReference>
<dbReference type="InterPro" id="IPR009057">
    <property type="entry name" value="Homeodomain-like_sf"/>
</dbReference>
<dbReference type="InterPro" id="IPR050624">
    <property type="entry name" value="HTH-type_Tx_Regulator"/>
</dbReference>
<feature type="region of interest" description="Disordered" evidence="3">
    <location>
        <begin position="1"/>
        <end position="21"/>
    </location>
</feature>
<dbReference type="Gene3D" id="1.10.357.10">
    <property type="entry name" value="Tetracycline Repressor, domain 2"/>
    <property type="match status" value="1"/>
</dbReference>
<organism evidence="5 6">
    <name type="scientific">Phaeobacter gallaeciensis</name>
    <dbReference type="NCBI Taxonomy" id="60890"/>
    <lineage>
        <taxon>Bacteria</taxon>
        <taxon>Pseudomonadati</taxon>
        <taxon>Pseudomonadota</taxon>
        <taxon>Alphaproteobacteria</taxon>
        <taxon>Rhodobacterales</taxon>
        <taxon>Roseobacteraceae</taxon>
        <taxon>Phaeobacter</taxon>
    </lineage>
</organism>
<dbReference type="PANTHER" id="PTHR43479">
    <property type="entry name" value="ACREF/ENVCD OPERON REPRESSOR-RELATED"/>
    <property type="match status" value="1"/>
</dbReference>
<dbReference type="RefSeq" id="WP_113822119.1">
    <property type="nucleotide sequence ID" value="NZ_QOCE01000011.1"/>
</dbReference>
<comment type="caution">
    <text evidence="5">The sequence shown here is derived from an EMBL/GenBank/DDBJ whole genome shotgun (WGS) entry which is preliminary data.</text>
</comment>
<dbReference type="AlphaFoldDB" id="A0A366X7N3"/>
<evidence type="ECO:0000259" key="4">
    <source>
        <dbReference type="PROSITE" id="PS50977"/>
    </source>
</evidence>
<keyword evidence="1 2" id="KW-0238">DNA-binding</keyword>
<name>A0A366X7N3_9RHOB</name>